<keyword evidence="8 16" id="KW-0833">Ubl conjugation pathway</keyword>
<dbReference type="GO" id="GO:0008270">
    <property type="term" value="F:zinc ion binding"/>
    <property type="evidence" value="ECO:0007669"/>
    <property type="project" value="UniProtKB-KW"/>
</dbReference>
<dbReference type="Pfam" id="PF00632">
    <property type="entry name" value="HECT"/>
    <property type="match status" value="1"/>
</dbReference>
<keyword evidence="11" id="KW-0804">Transcription</keyword>
<evidence type="ECO:0000256" key="10">
    <source>
        <dbReference type="ARBA" id="ARBA00023015"/>
    </source>
</evidence>
<dbReference type="Gene3D" id="3.30.2160.10">
    <property type="entry name" value="Hect, E3 ligase catalytic domain"/>
    <property type="match status" value="1"/>
</dbReference>
<evidence type="ECO:0000256" key="16">
    <source>
        <dbReference type="PROSITE-ProRule" id="PRU00104"/>
    </source>
</evidence>
<protein>
    <recommendedName>
        <fullName evidence="15">Polycomb group RING finger protein 5</fullName>
        <ecNumber evidence="3">2.3.2.26</ecNumber>
    </recommendedName>
</protein>
<dbReference type="GO" id="GO:0031519">
    <property type="term" value="C:PcG protein complex"/>
    <property type="evidence" value="ECO:0007669"/>
    <property type="project" value="UniProtKB-ARBA"/>
</dbReference>
<comment type="subcellular location">
    <subcellularLocation>
        <location evidence="2">Nucleus</location>
        <location evidence="2">Nucleoplasm</location>
    </subcellularLocation>
</comment>
<evidence type="ECO:0000256" key="2">
    <source>
        <dbReference type="ARBA" id="ARBA00004642"/>
    </source>
</evidence>
<dbReference type="FunFam" id="3.30.2160.10:FF:000004">
    <property type="entry name" value="probable E3 ubiquitin-protein ligase HERC4 isoform X1"/>
    <property type="match status" value="1"/>
</dbReference>
<dbReference type="Proteomes" id="UP000002279">
    <property type="component" value="Chromosome 3"/>
</dbReference>
<dbReference type="Gene3D" id="3.30.2410.10">
    <property type="entry name" value="Hect, E3 ligase catalytic domain"/>
    <property type="match status" value="1"/>
</dbReference>
<feature type="compositionally biased region" description="Basic and acidic residues" evidence="18">
    <location>
        <begin position="112"/>
        <end position="121"/>
    </location>
</feature>
<dbReference type="GeneTree" id="ENSGT00940000157750"/>
<reference evidence="21 22" key="1">
    <citation type="journal article" date="2008" name="Nature">
        <title>Genome analysis of the platypus reveals unique signatures of evolution.</title>
        <authorList>
            <person name="Warren W.C."/>
            <person name="Hillier L.W."/>
            <person name="Marshall Graves J.A."/>
            <person name="Birney E."/>
            <person name="Ponting C.P."/>
            <person name="Grutzner F."/>
            <person name="Belov K."/>
            <person name="Miller W."/>
            <person name="Clarke L."/>
            <person name="Chinwalla A.T."/>
            <person name="Yang S.P."/>
            <person name="Heger A."/>
            <person name="Locke D.P."/>
            <person name="Miethke P."/>
            <person name="Waters P.D."/>
            <person name="Veyrunes F."/>
            <person name="Fulton L."/>
            <person name="Fulton B."/>
            <person name="Graves T."/>
            <person name="Wallis J."/>
            <person name="Puente X.S."/>
            <person name="Lopez-Otin C."/>
            <person name="Ordonez G.R."/>
            <person name="Eichler E.E."/>
            <person name="Chen L."/>
            <person name="Cheng Z."/>
            <person name="Deakin J.E."/>
            <person name="Alsop A."/>
            <person name="Thompson K."/>
            <person name="Kirby P."/>
            <person name="Papenfuss A.T."/>
            <person name="Wakefield M.J."/>
            <person name="Olender T."/>
            <person name="Lancet D."/>
            <person name="Huttley G.A."/>
            <person name="Smit A.F."/>
            <person name="Pask A."/>
            <person name="Temple-Smith P."/>
            <person name="Batzer M.A."/>
            <person name="Walker J.A."/>
            <person name="Konkel M.K."/>
            <person name="Harris R.S."/>
            <person name="Whittington C.M."/>
            <person name="Wong E.S."/>
            <person name="Gemmell N.J."/>
            <person name="Buschiazzo E."/>
            <person name="Vargas Jentzsch I.M."/>
            <person name="Merkel A."/>
            <person name="Schmitz J."/>
            <person name="Zemann A."/>
            <person name="Churakov G."/>
            <person name="Kriegs J.O."/>
            <person name="Brosius J."/>
            <person name="Murchison E.P."/>
            <person name="Sachidanandam R."/>
            <person name="Smith C."/>
            <person name="Hannon G.J."/>
            <person name="Tsend-Ayush E."/>
            <person name="McMillan D."/>
            <person name="Attenborough R."/>
            <person name="Rens W."/>
            <person name="Ferguson-Smith M."/>
            <person name="Lefevre C.M."/>
            <person name="Sharp J.A."/>
            <person name="Nicholas K.R."/>
            <person name="Ray D.A."/>
            <person name="Kube M."/>
            <person name="Reinhardt R."/>
            <person name="Pringle T.H."/>
            <person name="Taylor J."/>
            <person name="Jones R.C."/>
            <person name="Nixon B."/>
            <person name="Dacheux J.L."/>
            <person name="Niwa H."/>
            <person name="Sekita Y."/>
            <person name="Huang X."/>
            <person name="Stark A."/>
            <person name="Kheradpour P."/>
            <person name="Kellis M."/>
            <person name="Flicek P."/>
            <person name="Chen Y."/>
            <person name="Webber C."/>
            <person name="Hardison R."/>
            <person name="Nelson J."/>
            <person name="Hallsworth-Pepin K."/>
            <person name="Delehaunty K."/>
            <person name="Markovic C."/>
            <person name="Minx P."/>
            <person name="Feng Y."/>
            <person name="Kremitzki C."/>
            <person name="Mitreva M."/>
            <person name="Glasscock J."/>
            <person name="Wylie T."/>
            <person name="Wohldmann P."/>
            <person name="Thiru P."/>
            <person name="Nhan M.N."/>
            <person name="Pohl C.S."/>
            <person name="Smith S.M."/>
            <person name="Hou S."/>
            <person name="Nefedov M."/>
            <person name="de Jong P.J."/>
            <person name="Renfree M.B."/>
            <person name="Mardis E.R."/>
            <person name="Wilson R.K."/>
        </authorList>
    </citation>
    <scope>NUCLEOTIDE SEQUENCE [LARGE SCALE GENOMIC DNA]</scope>
    <source>
        <strain evidence="21 22">Glennie</strain>
    </source>
</reference>
<feature type="domain" description="HECT" evidence="20">
    <location>
        <begin position="633"/>
        <end position="972"/>
    </location>
</feature>
<feature type="active site" description="Glycyl thioester intermediate" evidence="16">
    <location>
        <position position="940"/>
    </location>
</feature>
<dbReference type="Pfam" id="PF16207">
    <property type="entry name" value="RAWUL"/>
    <property type="match status" value="1"/>
</dbReference>
<dbReference type="FunFam" id="3.30.2410.10:FF:000009">
    <property type="entry name" value="Probable E3 ubiquitin-protein ligase HECTD2"/>
    <property type="match status" value="1"/>
</dbReference>
<dbReference type="InterPro" id="IPR013083">
    <property type="entry name" value="Znf_RING/FYVE/PHD"/>
</dbReference>
<dbReference type="CDD" id="cd00078">
    <property type="entry name" value="HECTc"/>
    <property type="match status" value="1"/>
</dbReference>
<evidence type="ECO:0000256" key="17">
    <source>
        <dbReference type="PROSITE-ProRule" id="PRU00175"/>
    </source>
</evidence>
<evidence type="ECO:0000256" key="12">
    <source>
        <dbReference type="ARBA" id="ARBA00023242"/>
    </source>
</evidence>
<dbReference type="InterPro" id="IPR001841">
    <property type="entry name" value="Znf_RING"/>
</dbReference>
<keyword evidence="7 17" id="KW-0863">Zinc-finger</keyword>
<evidence type="ECO:0000256" key="8">
    <source>
        <dbReference type="ARBA" id="ARBA00022786"/>
    </source>
</evidence>
<keyword evidence="5" id="KW-0808">Transferase</keyword>
<dbReference type="SMART" id="SM00119">
    <property type="entry name" value="HECTc"/>
    <property type="match status" value="1"/>
</dbReference>
<evidence type="ECO:0000256" key="11">
    <source>
        <dbReference type="ARBA" id="ARBA00023163"/>
    </source>
</evidence>
<evidence type="ECO:0000256" key="5">
    <source>
        <dbReference type="ARBA" id="ARBA00022679"/>
    </source>
</evidence>
<comment type="subunit">
    <text evidence="14">Component of a PRC1-like complex that contains PCGF5, RNF2 and UBE2D3. Interacts with RNF2; the interaction is direct. Interacts with CBX6, CBX7 and CBX8. Interacts with AUTS2; the interaction is direct. Identified in a complex that contains AUTS2, PCGF5, CSNK2B and RNF2.</text>
</comment>
<dbReference type="PANTHER" id="PTHR45700:SF9">
    <property type="entry name" value="HECT-TYPE E3 UBIQUITIN TRANSFERASE"/>
    <property type="match status" value="1"/>
</dbReference>
<reference evidence="21" key="2">
    <citation type="submission" date="2025-08" db="UniProtKB">
        <authorList>
            <consortium name="Ensembl"/>
        </authorList>
    </citation>
    <scope>IDENTIFICATION</scope>
    <source>
        <strain evidence="21">Glennie</strain>
    </source>
</reference>
<feature type="region of interest" description="Disordered" evidence="18">
    <location>
        <begin position="265"/>
        <end position="290"/>
    </location>
</feature>
<evidence type="ECO:0000256" key="3">
    <source>
        <dbReference type="ARBA" id="ARBA00012485"/>
    </source>
</evidence>
<dbReference type="CDD" id="cd16737">
    <property type="entry name" value="RING-HC_PCGF5"/>
    <property type="match status" value="1"/>
</dbReference>
<dbReference type="Bgee" id="ENSOANG00000011999">
    <property type="expression patterns" value="Expressed in heart and 8 other cell types or tissues"/>
</dbReference>
<dbReference type="Gene3D" id="3.90.1750.10">
    <property type="entry name" value="Hect, E3 ligase catalytic domains"/>
    <property type="match status" value="1"/>
</dbReference>
<dbReference type="PROSITE" id="PS50089">
    <property type="entry name" value="ZF_RING_2"/>
    <property type="match status" value="1"/>
</dbReference>
<keyword evidence="10" id="KW-0805">Transcription regulation</keyword>
<dbReference type="PROSITE" id="PS50237">
    <property type="entry name" value="HECT"/>
    <property type="match status" value="1"/>
</dbReference>
<dbReference type="InterPro" id="IPR017907">
    <property type="entry name" value="Znf_RING_CS"/>
</dbReference>
<dbReference type="InterPro" id="IPR044611">
    <property type="entry name" value="E3A/B/C-like"/>
</dbReference>
<keyword evidence="12" id="KW-0539">Nucleus</keyword>
<dbReference type="SUPFAM" id="SSF57850">
    <property type="entry name" value="RING/U-box"/>
    <property type="match status" value="1"/>
</dbReference>
<evidence type="ECO:0000256" key="14">
    <source>
        <dbReference type="ARBA" id="ARBA00061956"/>
    </source>
</evidence>
<comment type="catalytic activity">
    <reaction evidence="1">
        <text>S-ubiquitinyl-[E2 ubiquitin-conjugating enzyme]-L-cysteine + [acceptor protein]-L-lysine = [E2 ubiquitin-conjugating enzyme]-L-cysteine + N(6)-ubiquitinyl-[acceptor protein]-L-lysine.</text>
        <dbReference type="EC" id="2.3.2.26"/>
    </reaction>
</comment>
<name>A0A6I8NUW4_ORNAN</name>
<comment type="function">
    <text evidence="13">Component of a Polycomb group (PcG) multiprotein PRC1-like complex, a complex class required to maintain the transcriptionally repressive state of many genes, including Hox genes, throughout development. PcG PRC1 complex acts via chromatin remodeling and modification of histones; it mediates monoubiquitination of histone H2A 'Lys-119', rendering chromatin heritably changed in its expressibility. Within the PRC1-like complex, regulates RNF2 ubiquitin ligase activity. Plays a redundant role with PCGF3 as part of a PRC1-like complex that mediates monoubiquitination of histone H2A 'Lys-119' on the X chromosome and is required for normal silencing of one copy of the X chromosome in XX females.</text>
</comment>
<evidence type="ECO:0000259" key="19">
    <source>
        <dbReference type="PROSITE" id="PS50089"/>
    </source>
</evidence>
<evidence type="ECO:0000256" key="15">
    <source>
        <dbReference type="ARBA" id="ARBA00072769"/>
    </source>
</evidence>
<sequence>MATQRKHLVKDFNPHITCYLCKGYLIKPTTVTECLHTFCKTCIVQHFEDSNDCPRCGNQVHETNPLEMLRLDNTLEEIIFKLVPGLREQELQRETEFWKKNKPQENGQGESSKADKPKVDQDGEENEEDKDYHRSDPQIAICLDCLRNNGQSGDNIVKGLMKKFIRCSTRVTVGTIKKFLSLKLKLPSSYELDVLCNGEIMGKDHTMEFIYMTRWRLRGENFRCLNCSASQVCSQDGPFYQSQGEDRGAKGRLSTLRSFISTINQKKEGAESRGSPPPLAAPSIKNGRERPPICLDVRQKQRVSPDALPPEMKAPTPAEPALPLLNKTIQNFQENVEKVKSSGEWKAVHDFYLTTFDSFLQLNAAFKKDANAPFNTTEDSGINAQFVNAVYDALLNTPQDIQKSVLKGIINSLLMEWKGPRIKDDLRAYFILLQNPQFSMTSTYVIYAHLLRQIATLPEADHHFLVHWFKNLSQKRFKQLVDRLLQFISLRLFPAKPEELPPMIKCSWWIPSATKVLALLSAANSLVNPPIIPYTDFYNSTLDHIDLLEEYHTWQNYASHRFSFCQYPFIISIAAKKVIIQRDSEQQMITIARQSLVDKVSRRQRPDMNMLFLNMKVRRTHLVSDSLDELTRKTADLKKKLKVTFVGEAGLDMGGLTKEWFLLLIRQIFHPDYGMFAYHKDSHSHWFSGFKCDNYSEFRLVGILMGLAVYNSNNLDIHFPLCCYKKLLSPPVVPCDSNSPVGICGVSIDDLYQIMPELAHGLSELLSYEGNVEEDFYSTFQVFQEEFGVIKSYSLKPGGDKIPVTNQNRKEYVQLYIDFLLNKSIYKQFAAFYYGFHSVCASNALMLLRPEEVEILVCGSPQLDMHALQRNTQYEGYVKTDLTIRYFWDVVLEFSLDLQKKLLHFTTGSDRVPVGGMADLNFKISKNETSTNWLPVAHTCFNQLCLPPYKNKKELRQKLIIGISNSEGFGLE</sequence>
<keyword evidence="6" id="KW-0479">Metal-binding</keyword>
<keyword evidence="9" id="KW-0862">Zinc</keyword>
<dbReference type="InterPro" id="IPR000569">
    <property type="entry name" value="HECT_dom"/>
</dbReference>
<evidence type="ECO:0000256" key="13">
    <source>
        <dbReference type="ARBA" id="ARBA00059948"/>
    </source>
</evidence>
<dbReference type="FunFam" id="3.10.20.90:FF:000088">
    <property type="entry name" value="polycomb group RING finger protein 5 isoform X1"/>
    <property type="match status" value="1"/>
</dbReference>
<organism evidence="21 22">
    <name type="scientific">Ornithorhynchus anatinus</name>
    <name type="common">Duckbill platypus</name>
    <dbReference type="NCBI Taxonomy" id="9258"/>
    <lineage>
        <taxon>Eukaryota</taxon>
        <taxon>Metazoa</taxon>
        <taxon>Chordata</taxon>
        <taxon>Craniata</taxon>
        <taxon>Vertebrata</taxon>
        <taxon>Euteleostomi</taxon>
        <taxon>Mammalia</taxon>
        <taxon>Monotremata</taxon>
        <taxon>Ornithorhynchidae</taxon>
        <taxon>Ornithorhynchus</taxon>
    </lineage>
</organism>
<evidence type="ECO:0000313" key="22">
    <source>
        <dbReference type="Proteomes" id="UP000002279"/>
    </source>
</evidence>
<dbReference type="AlphaFoldDB" id="A0A6I8NUW4"/>
<dbReference type="GO" id="GO:0010468">
    <property type="term" value="P:regulation of gene expression"/>
    <property type="evidence" value="ECO:0007669"/>
    <property type="project" value="UniProtKB-ARBA"/>
</dbReference>
<dbReference type="PROSITE" id="PS00518">
    <property type="entry name" value="ZF_RING_1"/>
    <property type="match status" value="1"/>
</dbReference>
<dbReference type="FunFam" id="3.30.40.10:FF:000118">
    <property type="entry name" value="Putative polycomb group RING finger protein 5"/>
    <property type="match status" value="1"/>
</dbReference>
<dbReference type="GO" id="GO:0000209">
    <property type="term" value="P:protein polyubiquitination"/>
    <property type="evidence" value="ECO:0007669"/>
    <property type="project" value="InterPro"/>
</dbReference>
<dbReference type="Ensembl" id="ENSOANT00000064909.1">
    <property type="protein sequence ID" value="ENSOANP00000044882.1"/>
    <property type="gene ID" value="ENSOANG00000011999.3"/>
</dbReference>
<keyword evidence="4" id="KW-0678">Repressor</keyword>
<dbReference type="InterPro" id="IPR032443">
    <property type="entry name" value="RAWUL"/>
</dbReference>
<dbReference type="SMART" id="SM00184">
    <property type="entry name" value="RING"/>
    <property type="match status" value="1"/>
</dbReference>
<dbReference type="EC" id="2.3.2.26" evidence="3"/>
<evidence type="ECO:0000256" key="7">
    <source>
        <dbReference type="ARBA" id="ARBA00022771"/>
    </source>
</evidence>
<dbReference type="Gene3D" id="3.10.20.90">
    <property type="entry name" value="Phosphatidylinositol 3-kinase Catalytic Subunit, Chain A, domain 1"/>
    <property type="match status" value="1"/>
</dbReference>
<evidence type="ECO:0000313" key="21">
    <source>
        <dbReference type="Ensembl" id="ENSOANP00000044882.1"/>
    </source>
</evidence>
<dbReference type="Gene3D" id="3.30.40.10">
    <property type="entry name" value="Zinc/RING finger domain, C3HC4 (zinc finger)"/>
    <property type="match status" value="1"/>
</dbReference>
<keyword evidence="22" id="KW-1185">Reference proteome</keyword>
<dbReference type="CDD" id="cd17084">
    <property type="entry name" value="RAWUL_PCGF5"/>
    <property type="match status" value="1"/>
</dbReference>
<reference evidence="21" key="3">
    <citation type="submission" date="2025-09" db="UniProtKB">
        <authorList>
            <consortium name="Ensembl"/>
        </authorList>
    </citation>
    <scope>IDENTIFICATION</scope>
    <source>
        <strain evidence="21">Glennie</strain>
    </source>
</reference>
<evidence type="ECO:0000256" key="4">
    <source>
        <dbReference type="ARBA" id="ARBA00022491"/>
    </source>
</evidence>
<evidence type="ECO:0000256" key="1">
    <source>
        <dbReference type="ARBA" id="ARBA00000885"/>
    </source>
</evidence>
<evidence type="ECO:0000256" key="9">
    <source>
        <dbReference type="ARBA" id="ARBA00022833"/>
    </source>
</evidence>
<feature type="region of interest" description="Disordered" evidence="18">
    <location>
        <begin position="97"/>
        <end position="133"/>
    </location>
</feature>
<evidence type="ECO:0000256" key="18">
    <source>
        <dbReference type="SAM" id="MobiDB-lite"/>
    </source>
</evidence>
<evidence type="ECO:0000259" key="20">
    <source>
        <dbReference type="PROSITE" id="PS50237"/>
    </source>
</evidence>
<dbReference type="Pfam" id="PF13923">
    <property type="entry name" value="zf-C3HC4_2"/>
    <property type="match status" value="1"/>
</dbReference>
<dbReference type="GO" id="GO:0061630">
    <property type="term" value="F:ubiquitin protein ligase activity"/>
    <property type="evidence" value="ECO:0000318"/>
    <property type="project" value="GO_Central"/>
</dbReference>
<accession>A0A6I8NUW4</accession>
<proteinExistence type="predicted"/>
<gene>
    <name evidence="21" type="primary">HECTD2</name>
</gene>
<feature type="domain" description="RING-type" evidence="19">
    <location>
        <begin position="18"/>
        <end position="56"/>
    </location>
</feature>
<dbReference type="InterPro" id="IPR035983">
    <property type="entry name" value="Hect_E3_ubiquitin_ligase"/>
</dbReference>
<dbReference type="SUPFAM" id="SSF56204">
    <property type="entry name" value="Hect, E3 ligase catalytic domain"/>
    <property type="match status" value="1"/>
</dbReference>
<dbReference type="FunCoup" id="A0A6I8NUW4">
    <property type="interactions" value="686"/>
</dbReference>
<evidence type="ECO:0000256" key="6">
    <source>
        <dbReference type="ARBA" id="ARBA00022723"/>
    </source>
</evidence>
<dbReference type="InParanoid" id="A0A6I8NUW4"/>
<dbReference type="GO" id="GO:0005654">
    <property type="term" value="C:nucleoplasm"/>
    <property type="evidence" value="ECO:0007669"/>
    <property type="project" value="UniProtKB-SubCell"/>
</dbReference>
<dbReference type="PANTHER" id="PTHR45700">
    <property type="entry name" value="UBIQUITIN-PROTEIN LIGASE E3C"/>
    <property type="match status" value="1"/>
</dbReference>